<protein>
    <submittedName>
        <fullName evidence="1">Flagellar biosynthesis regulatory protein FlaF</fullName>
    </submittedName>
</protein>
<proteinExistence type="predicted"/>
<name>A0A433XGH7_9HYPH</name>
<keyword evidence="2" id="KW-1185">Reference proteome</keyword>
<dbReference type="InterPro" id="IPR010845">
    <property type="entry name" value="FlaF"/>
</dbReference>
<dbReference type="NCBIfam" id="NF009435">
    <property type="entry name" value="PRK12794.1"/>
    <property type="match status" value="1"/>
</dbReference>
<dbReference type="Pfam" id="PF07309">
    <property type="entry name" value="FlaF"/>
    <property type="match status" value="1"/>
</dbReference>
<sequence length="121" mass="13480">MQAYQQVARRTTNPRDLEANLLSRSASNLQRIREDWEKSQSELNAALVFNSKLWRVFLGSVTRADNPLPAAIRQNVANLGVFVMNQTMKLEARPEPAKLDVLITINRELAAGLRAAANPPA</sequence>
<dbReference type="EMBL" id="RZNJ01000002">
    <property type="protein sequence ID" value="RUT33217.1"/>
    <property type="molecule type" value="Genomic_DNA"/>
</dbReference>
<keyword evidence="1" id="KW-0282">Flagellum</keyword>
<dbReference type="AlphaFoldDB" id="A0A433XGH7"/>
<gene>
    <name evidence="1" type="primary">flaF</name>
    <name evidence="1" type="ORF">EMQ25_08425</name>
</gene>
<keyword evidence="1" id="KW-0966">Cell projection</keyword>
<evidence type="ECO:0000313" key="1">
    <source>
        <dbReference type="EMBL" id="RUT33217.1"/>
    </source>
</evidence>
<accession>A0A433XGH7</accession>
<organism evidence="1 2">
    <name type="scientific">Arsenicitalea aurantiaca</name>
    <dbReference type="NCBI Taxonomy" id="1783274"/>
    <lineage>
        <taxon>Bacteria</taxon>
        <taxon>Pseudomonadati</taxon>
        <taxon>Pseudomonadota</taxon>
        <taxon>Alphaproteobacteria</taxon>
        <taxon>Hyphomicrobiales</taxon>
        <taxon>Devosiaceae</taxon>
        <taxon>Arsenicitalea</taxon>
    </lineage>
</organism>
<dbReference type="Proteomes" id="UP000281547">
    <property type="component" value="Unassembled WGS sequence"/>
</dbReference>
<reference evidence="1 2" key="1">
    <citation type="journal article" date="2016" name="Int. J. Syst. Evol. Microbiol.">
        <title>Arsenicitalea aurantiaca gen. nov., sp. nov., a new member of the family Hyphomicrobiaceae, isolated from high-arsenic sediment.</title>
        <authorList>
            <person name="Mu Y."/>
            <person name="Zhou L."/>
            <person name="Zeng X.C."/>
            <person name="Liu L."/>
            <person name="Pan Y."/>
            <person name="Chen X."/>
            <person name="Wang J."/>
            <person name="Li S."/>
            <person name="Li W.J."/>
            <person name="Wang Y."/>
        </authorList>
    </citation>
    <scope>NUCLEOTIDE SEQUENCE [LARGE SCALE GENOMIC DNA]</scope>
    <source>
        <strain evidence="1 2">42-50</strain>
    </source>
</reference>
<evidence type="ECO:0000313" key="2">
    <source>
        <dbReference type="Proteomes" id="UP000281547"/>
    </source>
</evidence>
<dbReference type="GO" id="GO:0044781">
    <property type="term" value="P:bacterial-type flagellum organization"/>
    <property type="evidence" value="ECO:0007669"/>
    <property type="project" value="InterPro"/>
</dbReference>
<dbReference type="OrthoDB" id="8563081at2"/>
<comment type="caution">
    <text evidence="1">The sequence shown here is derived from an EMBL/GenBank/DDBJ whole genome shotgun (WGS) entry which is preliminary data.</text>
</comment>
<keyword evidence="1" id="KW-0969">Cilium</keyword>